<dbReference type="AlphaFoldDB" id="A0A369J6X5"/>
<dbReference type="EMBL" id="LUEZ02000110">
    <property type="protein sequence ID" value="RDB17688.1"/>
    <property type="molecule type" value="Genomic_DNA"/>
</dbReference>
<sequence>MWSPTRPIRMPYSLVKYQYRSRPRNVMPVGLMKAVGVPILSPKFTAGHLDLTFDLDFRHVTGQSVKWRYSIGVRHYRKLQTMETSRLHIFSPAALPLSVMYLV</sequence>
<name>A0A369J6X5_HYPMA</name>
<dbReference type="InParanoid" id="A0A369J6X5"/>
<proteinExistence type="predicted"/>
<protein>
    <submittedName>
        <fullName evidence="1">Uncharacterized protein</fullName>
    </submittedName>
</protein>
<reference evidence="1" key="1">
    <citation type="submission" date="2018-04" db="EMBL/GenBank/DDBJ databases">
        <title>Whole genome sequencing of Hypsizygus marmoreus.</title>
        <authorList>
            <person name="Choi I.-G."/>
            <person name="Min B."/>
            <person name="Kim J.-G."/>
            <person name="Kim S."/>
            <person name="Oh Y.-L."/>
            <person name="Kong W.-S."/>
            <person name="Park H."/>
            <person name="Jeong J."/>
            <person name="Song E.-S."/>
        </authorList>
    </citation>
    <scope>NUCLEOTIDE SEQUENCE [LARGE SCALE GENOMIC DNA]</scope>
    <source>
        <strain evidence="1">51987-8</strain>
    </source>
</reference>
<keyword evidence="2" id="KW-1185">Reference proteome</keyword>
<organism evidence="1 2">
    <name type="scientific">Hypsizygus marmoreus</name>
    <name type="common">White beech mushroom</name>
    <name type="synonym">Agaricus marmoreus</name>
    <dbReference type="NCBI Taxonomy" id="39966"/>
    <lineage>
        <taxon>Eukaryota</taxon>
        <taxon>Fungi</taxon>
        <taxon>Dikarya</taxon>
        <taxon>Basidiomycota</taxon>
        <taxon>Agaricomycotina</taxon>
        <taxon>Agaricomycetes</taxon>
        <taxon>Agaricomycetidae</taxon>
        <taxon>Agaricales</taxon>
        <taxon>Tricholomatineae</taxon>
        <taxon>Lyophyllaceae</taxon>
        <taxon>Hypsizygus</taxon>
    </lineage>
</organism>
<evidence type="ECO:0000313" key="1">
    <source>
        <dbReference type="EMBL" id="RDB17688.1"/>
    </source>
</evidence>
<comment type="caution">
    <text evidence="1">The sequence shown here is derived from an EMBL/GenBank/DDBJ whole genome shotgun (WGS) entry which is preliminary data.</text>
</comment>
<accession>A0A369J6X5</accession>
<gene>
    <name evidence="1" type="ORF">Hypma_001197</name>
</gene>
<dbReference type="Proteomes" id="UP000076154">
    <property type="component" value="Unassembled WGS sequence"/>
</dbReference>
<evidence type="ECO:0000313" key="2">
    <source>
        <dbReference type="Proteomes" id="UP000076154"/>
    </source>
</evidence>